<reference evidence="1" key="1">
    <citation type="journal article" date="2009" name="Plant Mol. Biol.">
        <title>Insights into corn genes derived from large-scale cDNA sequencing.</title>
        <authorList>
            <person name="Alexandrov N.N."/>
            <person name="Brover V.V."/>
            <person name="Freidin S."/>
            <person name="Troukhan M.E."/>
            <person name="Tatarinova T.V."/>
            <person name="Zhang H."/>
            <person name="Swaller T.J."/>
            <person name="Lu Y.P."/>
            <person name="Bouck J."/>
            <person name="Flavell R.B."/>
            <person name="Feldmann K.A."/>
        </authorList>
    </citation>
    <scope>NUCLEOTIDE SEQUENCE</scope>
</reference>
<dbReference type="EMBL" id="EU968697">
    <property type="protein sequence ID" value="ACG40815.1"/>
    <property type="molecule type" value="mRNA"/>
</dbReference>
<organism evidence="1">
    <name type="scientific">Zea mays</name>
    <name type="common">Maize</name>
    <dbReference type="NCBI Taxonomy" id="4577"/>
    <lineage>
        <taxon>Eukaryota</taxon>
        <taxon>Viridiplantae</taxon>
        <taxon>Streptophyta</taxon>
        <taxon>Embryophyta</taxon>
        <taxon>Tracheophyta</taxon>
        <taxon>Spermatophyta</taxon>
        <taxon>Magnoliopsida</taxon>
        <taxon>Liliopsida</taxon>
        <taxon>Poales</taxon>
        <taxon>Poaceae</taxon>
        <taxon>PACMAD clade</taxon>
        <taxon>Panicoideae</taxon>
        <taxon>Andropogonodae</taxon>
        <taxon>Andropogoneae</taxon>
        <taxon>Tripsacinae</taxon>
        <taxon>Zea</taxon>
    </lineage>
</organism>
<accession>B6TUN2</accession>
<protein>
    <submittedName>
        <fullName evidence="1">Uncharacterized protein</fullName>
    </submittedName>
</protein>
<proteinExistence type="evidence at transcript level"/>
<sequence length="103" mass="11276">MSSISFPFLMPACSHRGLAELIHRAATSYVLAASPMDRVPPHRRHPSDVSPRHANIRLVALTLVIRASPHPRCLSHASNVCSTASTLASHARPASLHYYFVVE</sequence>
<dbReference type="RefSeq" id="NP_001144481.1">
    <property type="nucleotide sequence ID" value="NM_001151009.2"/>
</dbReference>
<dbReference type="GeneID" id="100277452"/>
<dbReference type="AlphaFoldDB" id="B6TUN2"/>
<dbReference type="KEGG" id="zma:100277452"/>
<name>B6TUN2_MAIZE</name>
<evidence type="ECO:0000313" key="1">
    <source>
        <dbReference type="EMBL" id="ACG40815.1"/>
    </source>
</evidence>
<dbReference type="HOGENOM" id="CLU_2267662_0_0_1"/>